<evidence type="ECO:0000313" key="1">
    <source>
        <dbReference type="EMBL" id="OEU19623.1"/>
    </source>
</evidence>
<protein>
    <submittedName>
        <fullName evidence="1">Uncharacterized protein</fullName>
    </submittedName>
</protein>
<reference evidence="1 2" key="1">
    <citation type="submission" date="2016-09" db="EMBL/GenBank/DDBJ databases">
        <title>Extensive genetic diversity and differential bi-allelic expression allows diatom success in the polar Southern Ocean.</title>
        <authorList>
            <consortium name="DOE Joint Genome Institute"/>
            <person name="Mock T."/>
            <person name="Otillar R.P."/>
            <person name="Strauss J."/>
            <person name="Dupont C."/>
            <person name="Frickenhaus S."/>
            <person name="Maumus F."/>
            <person name="Mcmullan M."/>
            <person name="Sanges R."/>
            <person name="Schmutz J."/>
            <person name="Toseland A."/>
            <person name="Valas R."/>
            <person name="Veluchamy A."/>
            <person name="Ward B.J."/>
            <person name="Allen A."/>
            <person name="Barry K."/>
            <person name="Falciatore A."/>
            <person name="Ferrante M."/>
            <person name="Fortunato A.E."/>
            <person name="Gloeckner G."/>
            <person name="Gruber A."/>
            <person name="Hipkin R."/>
            <person name="Janech M."/>
            <person name="Kroth P."/>
            <person name="Leese F."/>
            <person name="Lindquist E."/>
            <person name="Lyon B.R."/>
            <person name="Martin J."/>
            <person name="Mayer C."/>
            <person name="Parker M."/>
            <person name="Quesneville H."/>
            <person name="Raymond J."/>
            <person name="Uhlig C."/>
            <person name="Valentin K.U."/>
            <person name="Worden A.Z."/>
            <person name="Armbrust E.V."/>
            <person name="Bowler C."/>
            <person name="Green B."/>
            <person name="Moulton V."/>
            <person name="Van Oosterhout C."/>
            <person name="Grigoriev I."/>
        </authorList>
    </citation>
    <scope>NUCLEOTIDE SEQUENCE [LARGE SCALE GENOMIC DNA]</scope>
    <source>
        <strain evidence="1 2">CCMP1102</strain>
    </source>
</reference>
<gene>
    <name evidence="1" type="ORF">FRACYDRAFT_235682</name>
</gene>
<dbReference type="Proteomes" id="UP000095751">
    <property type="component" value="Unassembled WGS sequence"/>
</dbReference>
<name>A0A1E7FP95_9STRA</name>
<dbReference type="OrthoDB" id="10610771at2759"/>
<accession>A0A1E7FP95</accession>
<dbReference type="InParanoid" id="A0A1E7FP95"/>
<evidence type="ECO:0000313" key="2">
    <source>
        <dbReference type="Proteomes" id="UP000095751"/>
    </source>
</evidence>
<proteinExistence type="predicted"/>
<dbReference type="EMBL" id="KV784355">
    <property type="protein sequence ID" value="OEU19623.1"/>
    <property type="molecule type" value="Genomic_DNA"/>
</dbReference>
<dbReference type="AlphaFoldDB" id="A0A1E7FP95"/>
<dbReference type="KEGG" id="fcy:FRACYDRAFT_235682"/>
<sequence length="154" mass="17010">MSSLPSSSSERKAADAQAIIDELPNLRRSTLKAIATSALRSSNEAVWAAEKVLKQKRKVAKALKQHCLRCHEDFDPEDPSDCKMEEHDEENGMVESGRSGRLYLYPCCFKSHGSDDYCWVGSHVTDGSEFSTKEKNTGAAKLTMKTTGKIGKLL</sequence>
<keyword evidence="2" id="KW-1185">Reference proteome</keyword>
<organism evidence="1 2">
    <name type="scientific">Fragilariopsis cylindrus CCMP1102</name>
    <dbReference type="NCBI Taxonomy" id="635003"/>
    <lineage>
        <taxon>Eukaryota</taxon>
        <taxon>Sar</taxon>
        <taxon>Stramenopiles</taxon>
        <taxon>Ochrophyta</taxon>
        <taxon>Bacillariophyta</taxon>
        <taxon>Bacillariophyceae</taxon>
        <taxon>Bacillariophycidae</taxon>
        <taxon>Bacillariales</taxon>
        <taxon>Bacillariaceae</taxon>
        <taxon>Fragilariopsis</taxon>
    </lineage>
</organism>